<protein>
    <submittedName>
        <fullName evidence="1">Uncharacterized protein</fullName>
    </submittedName>
</protein>
<evidence type="ECO:0000313" key="1">
    <source>
        <dbReference type="EMBL" id="GGN51608.1"/>
    </source>
</evidence>
<dbReference type="Proteomes" id="UP000600080">
    <property type="component" value="Unassembled WGS sequence"/>
</dbReference>
<comment type="caution">
    <text evidence="1">The sequence shown here is derived from an EMBL/GenBank/DDBJ whole genome shotgun (WGS) entry which is preliminary data.</text>
</comment>
<dbReference type="EMBL" id="BMND01000018">
    <property type="protein sequence ID" value="GGN51608.1"/>
    <property type="molecule type" value="Genomic_DNA"/>
</dbReference>
<accession>A0ABQ2JQ10</accession>
<reference evidence="2" key="1">
    <citation type="journal article" date="2019" name="Int. J. Syst. Evol. Microbiol.">
        <title>The Global Catalogue of Microorganisms (GCM) 10K type strain sequencing project: providing services to taxonomists for standard genome sequencing and annotation.</title>
        <authorList>
            <consortium name="The Broad Institute Genomics Platform"/>
            <consortium name="The Broad Institute Genome Sequencing Center for Infectious Disease"/>
            <person name="Wu L."/>
            <person name="Ma J."/>
        </authorList>
    </citation>
    <scope>NUCLEOTIDE SEQUENCE [LARGE SCALE GENOMIC DNA]</scope>
    <source>
        <strain evidence="2">CGMCC 4.7323</strain>
    </source>
</reference>
<organism evidence="1 2">
    <name type="scientific">Streptomyces kronopolitis</name>
    <dbReference type="NCBI Taxonomy" id="1612435"/>
    <lineage>
        <taxon>Bacteria</taxon>
        <taxon>Bacillati</taxon>
        <taxon>Actinomycetota</taxon>
        <taxon>Actinomycetes</taxon>
        <taxon>Kitasatosporales</taxon>
        <taxon>Streptomycetaceae</taxon>
        <taxon>Streptomyces</taxon>
    </lineage>
</organism>
<name>A0ABQ2JQ10_9ACTN</name>
<keyword evidence="2" id="KW-1185">Reference proteome</keyword>
<proteinExistence type="predicted"/>
<sequence length="47" mass="5054">MANLFPGRTAGTLVLYRSPQQFFGLVDKGAGLLDELTGARLKTCLRG</sequence>
<evidence type="ECO:0000313" key="2">
    <source>
        <dbReference type="Proteomes" id="UP000600080"/>
    </source>
</evidence>
<gene>
    <name evidence="1" type="ORF">GCM10012285_41890</name>
</gene>